<dbReference type="InterPro" id="IPR032675">
    <property type="entry name" value="LRR_dom_sf"/>
</dbReference>
<dbReference type="EMBL" id="VDMD01000001">
    <property type="protein sequence ID" value="TRM69753.1"/>
    <property type="molecule type" value="Genomic_DNA"/>
</dbReference>
<accession>A0A550CY98</accession>
<proteinExistence type="predicted"/>
<sequence length="398" mass="44791">MAPVNDLLPLEMLDEIFRRSVDGWRLQSLGENMHPCTPLVLSHVWWRQCTLASPNLWQHFFVPGPPSGHRCPYGLRCTRRMERLGELFKQRAQGLPLTLSYTAIPRRCARDFSCACRISYVVERVSHVRELELFVDTHSAHQLSQELSQCYFRRPLKLESLNVSFGVEDRQSIQWDARRCSPSNHACLFLHGCSRHALHARTTLVSELYRLAPNVLRLTWRDDVCQVPPQVYYRDGSSACWSQLVCVTIDAEMSATACLRLISGATHLRRLDVSRMWGEPTATPSSTTVPSVTSLALEELSVASYDDMDPVLDALHLPYLRSLTIRCRQPQSNIGCSALKSFLGRMTGYLENLVLGFGHDVEKAEIDSLLACPELARLQLLSLSGLCGAANIPSVQQA</sequence>
<organism evidence="1 2">
    <name type="scientific">Schizophyllum amplum</name>
    <dbReference type="NCBI Taxonomy" id="97359"/>
    <lineage>
        <taxon>Eukaryota</taxon>
        <taxon>Fungi</taxon>
        <taxon>Dikarya</taxon>
        <taxon>Basidiomycota</taxon>
        <taxon>Agaricomycotina</taxon>
        <taxon>Agaricomycetes</taxon>
        <taxon>Agaricomycetidae</taxon>
        <taxon>Agaricales</taxon>
        <taxon>Schizophyllaceae</taxon>
        <taxon>Schizophyllum</taxon>
    </lineage>
</organism>
<name>A0A550CY98_9AGAR</name>
<dbReference type="Proteomes" id="UP000320762">
    <property type="component" value="Unassembled WGS sequence"/>
</dbReference>
<evidence type="ECO:0000313" key="2">
    <source>
        <dbReference type="Proteomes" id="UP000320762"/>
    </source>
</evidence>
<reference evidence="1 2" key="1">
    <citation type="journal article" date="2019" name="New Phytol.">
        <title>Comparative genomics reveals unique wood-decay strategies and fruiting body development in the Schizophyllaceae.</title>
        <authorList>
            <person name="Almasi E."/>
            <person name="Sahu N."/>
            <person name="Krizsan K."/>
            <person name="Balint B."/>
            <person name="Kovacs G.M."/>
            <person name="Kiss B."/>
            <person name="Cseklye J."/>
            <person name="Drula E."/>
            <person name="Henrissat B."/>
            <person name="Nagy I."/>
            <person name="Chovatia M."/>
            <person name="Adam C."/>
            <person name="LaButti K."/>
            <person name="Lipzen A."/>
            <person name="Riley R."/>
            <person name="Grigoriev I.V."/>
            <person name="Nagy L.G."/>
        </authorList>
    </citation>
    <scope>NUCLEOTIDE SEQUENCE [LARGE SCALE GENOMIC DNA]</scope>
    <source>
        <strain evidence="1 2">NL-1724</strain>
    </source>
</reference>
<evidence type="ECO:0000313" key="1">
    <source>
        <dbReference type="EMBL" id="TRM69753.1"/>
    </source>
</evidence>
<keyword evidence="2" id="KW-1185">Reference proteome</keyword>
<gene>
    <name evidence="1" type="ORF">BD626DRAFT_475167</name>
</gene>
<comment type="caution">
    <text evidence="1">The sequence shown here is derived from an EMBL/GenBank/DDBJ whole genome shotgun (WGS) entry which is preliminary data.</text>
</comment>
<protein>
    <recommendedName>
        <fullName evidence="3">F-box domain-containing protein</fullName>
    </recommendedName>
</protein>
<evidence type="ECO:0008006" key="3">
    <source>
        <dbReference type="Google" id="ProtNLM"/>
    </source>
</evidence>
<dbReference type="AlphaFoldDB" id="A0A550CY98"/>
<dbReference type="Gene3D" id="3.80.10.10">
    <property type="entry name" value="Ribonuclease Inhibitor"/>
    <property type="match status" value="1"/>
</dbReference>